<dbReference type="GO" id="GO:0048858">
    <property type="term" value="P:cell projection morphogenesis"/>
    <property type="evidence" value="ECO:0007669"/>
    <property type="project" value="TreeGrafter"/>
</dbReference>
<evidence type="ECO:0000256" key="5">
    <source>
        <dbReference type="ARBA" id="ARBA00023242"/>
    </source>
</evidence>
<keyword evidence="2" id="KW-0156">Chromatin regulator</keyword>
<dbReference type="PROSITE" id="PS50090">
    <property type="entry name" value="MYB_LIKE"/>
    <property type="match status" value="1"/>
</dbReference>
<dbReference type="SUPFAM" id="SSF52113">
    <property type="entry name" value="BRCT domain"/>
    <property type="match status" value="1"/>
</dbReference>
<reference evidence="12" key="1">
    <citation type="submission" date="2019-06" db="EMBL/GenBank/DDBJ databases">
        <authorList>
            <consortium name="Wellcome Sanger Institute Data Sharing"/>
        </authorList>
    </citation>
    <scope>NUCLEOTIDE SEQUENCE [LARGE SCALE GENOMIC DNA]</scope>
</reference>
<dbReference type="PROSITE" id="PS50934">
    <property type="entry name" value="SWIRM"/>
    <property type="match status" value="1"/>
</dbReference>
<keyword evidence="13" id="KW-1185">Reference proteome</keyword>
<dbReference type="Pfam" id="PF04433">
    <property type="entry name" value="SWIRM"/>
    <property type="match status" value="1"/>
</dbReference>
<dbReference type="InterPro" id="IPR009057">
    <property type="entry name" value="Homeodomain-like_sf"/>
</dbReference>
<feature type="region of interest" description="Disordered" evidence="7">
    <location>
        <begin position="293"/>
        <end position="338"/>
    </location>
</feature>
<feature type="region of interest" description="Disordered" evidence="7">
    <location>
        <begin position="686"/>
        <end position="721"/>
    </location>
</feature>
<dbReference type="AlphaFoldDB" id="A0A667Y5W8"/>
<feature type="domain" description="SWIRM" evidence="9">
    <location>
        <begin position="381"/>
        <end position="478"/>
    </location>
</feature>
<dbReference type="InterPro" id="IPR032450">
    <property type="entry name" value="SMARCC_N"/>
</dbReference>
<evidence type="ECO:0000256" key="3">
    <source>
        <dbReference type="ARBA" id="ARBA00023015"/>
    </source>
</evidence>
<feature type="domain" description="Myb-like" evidence="8">
    <location>
        <begin position="554"/>
        <end position="596"/>
    </location>
</feature>
<evidence type="ECO:0000256" key="7">
    <source>
        <dbReference type="SAM" id="MobiDB-lite"/>
    </source>
</evidence>
<accession>A0A667Y5W8</accession>
<dbReference type="GO" id="GO:0006355">
    <property type="term" value="P:regulation of DNA-templated transcription"/>
    <property type="evidence" value="ECO:0007669"/>
    <property type="project" value="UniProtKB-ARBA"/>
</dbReference>
<evidence type="ECO:0000259" key="11">
    <source>
        <dbReference type="PROSITE" id="PS52032"/>
    </source>
</evidence>
<dbReference type="SUPFAM" id="SSF46689">
    <property type="entry name" value="Homeodomain-like"/>
    <property type="match status" value="2"/>
</dbReference>
<evidence type="ECO:0000259" key="9">
    <source>
        <dbReference type="PROSITE" id="PS50934"/>
    </source>
</evidence>
<feature type="region of interest" description="Disordered" evidence="7">
    <location>
        <begin position="1"/>
        <end position="42"/>
    </location>
</feature>
<gene>
    <name evidence="12" type="primary">smarcc1a</name>
</gene>
<proteinExistence type="inferred from homology"/>
<evidence type="ECO:0000256" key="2">
    <source>
        <dbReference type="ARBA" id="ARBA00022853"/>
    </source>
</evidence>
<dbReference type="GO" id="GO:0006325">
    <property type="term" value="P:chromatin organization"/>
    <property type="evidence" value="ECO:0007669"/>
    <property type="project" value="UniProtKB-KW"/>
</dbReference>
<comment type="similarity">
    <text evidence="6">Belongs to the SMARCC family.</text>
</comment>
<protein>
    <submittedName>
        <fullName evidence="12">Uncharacterized protein</fullName>
    </submittedName>
</protein>
<feature type="domain" description="SANT" evidence="10">
    <location>
        <begin position="549"/>
        <end position="600"/>
    </location>
</feature>
<feature type="domain" description="Chromo" evidence="11">
    <location>
        <begin position="25"/>
        <end position="299"/>
    </location>
</feature>
<dbReference type="FunFam" id="1.10.10.10:FF:000020">
    <property type="entry name" value="SWI/SNF complex subunit SMARCC2 isoform c"/>
    <property type="match status" value="1"/>
</dbReference>
<feature type="compositionally biased region" description="Gly residues" evidence="7">
    <location>
        <begin position="7"/>
        <end position="26"/>
    </location>
</feature>
<dbReference type="Gene3D" id="1.10.10.10">
    <property type="entry name" value="Winged helix-like DNA-binding domain superfamily/Winged helix DNA-binding domain"/>
    <property type="match status" value="1"/>
</dbReference>
<dbReference type="Gene3D" id="1.10.10.60">
    <property type="entry name" value="Homeodomain-like"/>
    <property type="match status" value="1"/>
</dbReference>
<reference evidence="12" key="3">
    <citation type="submission" date="2025-09" db="UniProtKB">
        <authorList>
            <consortium name="Ensembl"/>
        </authorList>
    </citation>
    <scope>IDENTIFICATION</scope>
</reference>
<dbReference type="Ensembl" id="ENSMMDT00005017195.1">
    <property type="protein sequence ID" value="ENSMMDP00005016766.1"/>
    <property type="gene ID" value="ENSMMDG00005008299.1"/>
</dbReference>
<dbReference type="PANTHER" id="PTHR15381:SF1">
    <property type="entry name" value="CHONDROITIN SULFATE PROTEOGLYCAN 5"/>
    <property type="match status" value="1"/>
</dbReference>
<dbReference type="Proteomes" id="UP000472263">
    <property type="component" value="Chromosome 16"/>
</dbReference>
<keyword evidence="4" id="KW-0804">Transcription</keyword>
<dbReference type="InterPro" id="IPR049898">
    <property type="entry name" value="MARR_BRCT_CHROMO"/>
</dbReference>
<evidence type="ECO:0000259" key="10">
    <source>
        <dbReference type="PROSITE" id="PS51293"/>
    </source>
</evidence>
<dbReference type="InterPro" id="IPR032451">
    <property type="entry name" value="SMARCC_C"/>
</dbReference>
<dbReference type="GeneTree" id="ENSGT00940000155746"/>
<sequence>MATGATAAGGTGSGGPAAGPVSGGTAVGRKKDGGPSSKFWESSETVSQLETVRLWIGKHYKKYVQNDSPSSKTLAGLVVQLLQFQEDAFGRRVNNPALTKLPAKSFLDFKAGGALCHILGSVYKFKSEQGWRRFDLQNPSRMDRNVEMFLNVEKTLVQNNCLTRPTVFLSSDIEQKQANKLKDIIKRHQGSITEDKSKATHHIYPSPSQQEDEEWLRPVMRKDKQVLVHWGLYPDSYDTWVSASEVDGDVEDPPSSERPWKVHAKWVLDTDAFNEWMNEEDYEVDENKKPVSFRQRIFPREEEANSAGKKRRRSPSPPSTPAESRKKGGKKGPSSTVHRAFRPASLTHCFSLQEDEEQGKTEANRLIDTSEDNVTEQTHHIIIPSYAAWFDYNCIHEIERRALPEFFNGKNKSKSPEIYLAYRNFMIDTYRLNPQEYLTSTSCRRNLTGDVCAVMRVHAFLEQWGLVNYQVDAESRPLPMGPPPTPHFNVLADTPSGLMPLHHRPAQMPPAQPMLNFPEKGKEKPTDMQNFGLRPDLYAKKNHKGKGASSTREWTEQETLLLLEALEMYKDDWNKVSEHVGSRTQDECILHFLRLPIEDPYLESNEATLGPLAYQPIPFSQSGNPVMSTVAFLASVVDPRVASAAAKAALGEEGLGDIEAACRSFAYSVITPTHLPPVVVKLPSSTVSDKDKEEAMETSSSEQEKEKEDKGAAEEGEDKRKKLELDVGEGNIATAAAAALASAATKAKHLAAVEERKIKSLVALLVETQMKKLEIKLRHFEELETIMDREKEAVS</sequence>
<dbReference type="SMART" id="SM00717">
    <property type="entry name" value="SANT"/>
    <property type="match status" value="1"/>
</dbReference>
<evidence type="ECO:0000259" key="8">
    <source>
        <dbReference type="PROSITE" id="PS50090"/>
    </source>
</evidence>
<dbReference type="PROSITE" id="PS51293">
    <property type="entry name" value="SANT"/>
    <property type="match status" value="1"/>
</dbReference>
<dbReference type="GO" id="GO:0016514">
    <property type="term" value="C:SWI/SNF complex"/>
    <property type="evidence" value="ECO:0007669"/>
    <property type="project" value="UniProtKB-ARBA"/>
</dbReference>
<evidence type="ECO:0000256" key="4">
    <source>
        <dbReference type="ARBA" id="ARBA00023163"/>
    </source>
</evidence>
<dbReference type="Gene3D" id="3.40.50.10190">
    <property type="entry name" value="BRCT domain"/>
    <property type="match status" value="1"/>
</dbReference>
<dbReference type="PANTHER" id="PTHR15381">
    <property type="entry name" value="CHONDROITIN SULFATE PROTEOGLYCAN 5 -RELATED"/>
    <property type="match status" value="1"/>
</dbReference>
<dbReference type="InterPro" id="IPR036388">
    <property type="entry name" value="WH-like_DNA-bd_sf"/>
</dbReference>
<evidence type="ECO:0000256" key="6">
    <source>
        <dbReference type="ARBA" id="ARBA00049655"/>
    </source>
</evidence>
<name>A0A667Y5W8_9TELE</name>
<evidence type="ECO:0000313" key="12">
    <source>
        <dbReference type="Ensembl" id="ENSMMDP00005016766.1"/>
    </source>
</evidence>
<dbReference type="GO" id="GO:0045202">
    <property type="term" value="C:synapse"/>
    <property type="evidence" value="ECO:0007669"/>
    <property type="project" value="TreeGrafter"/>
</dbReference>
<comment type="subcellular location">
    <subcellularLocation>
        <location evidence="1">Nucleus</location>
    </subcellularLocation>
</comment>
<dbReference type="InterPro" id="IPR017884">
    <property type="entry name" value="SANT_dom"/>
</dbReference>
<dbReference type="Pfam" id="PF16495">
    <property type="entry name" value="SWIRM-assoc_1"/>
    <property type="match status" value="1"/>
</dbReference>
<feature type="compositionally biased region" description="Basic and acidic residues" evidence="7">
    <location>
        <begin position="702"/>
        <end position="721"/>
    </location>
</feature>
<reference evidence="12" key="2">
    <citation type="submission" date="2025-08" db="UniProtKB">
        <authorList>
            <consortium name="Ensembl"/>
        </authorList>
    </citation>
    <scope>IDENTIFICATION</scope>
</reference>
<evidence type="ECO:0000313" key="13">
    <source>
        <dbReference type="Proteomes" id="UP000472263"/>
    </source>
</evidence>
<dbReference type="InterPro" id="IPR007526">
    <property type="entry name" value="SWIRM"/>
</dbReference>
<dbReference type="InterPro" id="IPR001005">
    <property type="entry name" value="SANT/Myb"/>
</dbReference>
<keyword evidence="5" id="KW-0539">Nucleus</keyword>
<dbReference type="InterPro" id="IPR036420">
    <property type="entry name" value="BRCT_dom_sf"/>
</dbReference>
<dbReference type="PROSITE" id="PS52032">
    <property type="entry name" value="MARR_BRCT_CHROMO"/>
    <property type="match status" value="1"/>
</dbReference>
<evidence type="ECO:0000256" key="1">
    <source>
        <dbReference type="ARBA" id="ARBA00004123"/>
    </source>
</evidence>
<keyword evidence="3" id="KW-0805">Transcription regulation</keyword>
<dbReference type="FunFam" id="1.10.10.60:FF:000014">
    <property type="entry name" value="SWI/SNF complex subunit SMARCC2 isoform C"/>
    <property type="match status" value="1"/>
</dbReference>
<dbReference type="Pfam" id="PF16496">
    <property type="entry name" value="SWIRM-assoc_2"/>
    <property type="match status" value="1"/>
</dbReference>
<dbReference type="Pfam" id="PF00249">
    <property type="entry name" value="Myb_DNA-binding"/>
    <property type="match status" value="1"/>
</dbReference>
<organism evidence="12 13">
    <name type="scientific">Myripristis murdjan</name>
    <name type="common">pinecone soldierfish</name>
    <dbReference type="NCBI Taxonomy" id="586833"/>
    <lineage>
        <taxon>Eukaryota</taxon>
        <taxon>Metazoa</taxon>
        <taxon>Chordata</taxon>
        <taxon>Craniata</taxon>
        <taxon>Vertebrata</taxon>
        <taxon>Euteleostomi</taxon>
        <taxon>Actinopterygii</taxon>
        <taxon>Neopterygii</taxon>
        <taxon>Teleostei</taxon>
        <taxon>Neoteleostei</taxon>
        <taxon>Acanthomorphata</taxon>
        <taxon>Holocentriformes</taxon>
        <taxon>Holocentridae</taxon>
        <taxon>Myripristis</taxon>
    </lineage>
</organism>